<dbReference type="SUPFAM" id="SSF52172">
    <property type="entry name" value="CheY-like"/>
    <property type="match status" value="1"/>
</dbReference>
<evidence type="ECO:0000256" key="4">
    <source>
        <dbReference type="ARBA" id="ARBA00023012"/>
    </source>
</evidence>
<reference evidence="7 8" key="1">
    <citation type="submission" date="2023-10" db="EMBL/GenBank/DDBJ databases">
        <title>Chromosome-scale genome assembly provides insights into flower coloration mechanisms of Canna indica.</title>
        <authorList>
            <person name="Li C."/>
        </authorList>
    </citation>
    <scope>NUCLEOTIDE SEQUENCE [LARGE SCALE GENOMIC DNA]</scope>
    <source>
        <tissue evidence="7">Flower</tissue>
    </source>
</reference>
<dbReference type="GO" id="GO:0000160">
    <property type="term" value="P:phosphorelay signal transduction system"/>
    <property type="evidence" value="ECO:0007669"/>
    <property type="project" value="UniProtKB-KW"/>
</dbReference>
<evidence type="ECO:0000313" key="8">
    <source>
        <dbReference type="Proteomes" id="UP001327560"/>
    </source>
</evidence>
<sequence length="147" mass="15994">MPSYIAKTNSWISPICTSETSTGFWRGNECHSVSPSSKTAGQVLPSKYKTEEDKKPLACMNILLVEDTPTSLLIVTKKITQLGANVTTSVNGSTALELIRNALRELDSMPEAGAGTGDAKYFPYDAILMDCEVKLKKQTSIQFDISL</sequence>
<dbReference type="AlphaFoldDB" id="A0AAQ3KMG3"/>
<feature type="modified residue" description="4-aspartylphosphate" evidence="5">
    <location>
        <position position="130"/>
    </location>
</feature>
<evidence type="ECO:0000256" key="5">
    <source>
        <dbReference type="PROSITE-ProRule" id="PRU00169"/>
    </source>
</evidence>
<gene>
    <name evidence="7" type="ORF">Cni_G20052</name>
</gene>
<dbReference type="PANTHER" id="PTHR43719:SF75">
    <property type="entry name" value="HISTIDINE KINASE CKI1"/>
    <property type="match status" value="1"/>
</dbReference>
<dbReference type="PROSITE" id="PS50110">
    <property type="entry name" value="RESPONSE_REGULATORY"/>
    <property type="match status" value="1"/>
</dbReference>
<protein>
    <recommendedName>
        <fullName evidence="2">histidine kinase</fullName>
        <ecNumber evidence="2">2.7.13.3</ecNumber>
    </recommendedName>
</protein>
<dbReference type="EC" id="2.7.13.3" evidence="2"/>
<comment type="catalytic activity">
    <reaction evidence="1">
        <text>ATP + protein L-histidine = ADP + protein N-phospho-L-histidine.</text>
        <dbReference type="EC" id="2.7.13.3"/>
    </reaction>
</comment>
<evidence type="ECO:0000259" key="6">
    <source>
        <dbReference type="PROSITE" id="PS50110"/>
    </source>
</evidence>
<keyword evidence="8" id="KW-1185">Reference proteome</keyword>
<proteinExistence type="predicted"/>
<evidence type="ECO:0000256" key="3">
    <source>
        <dbReference type="ARBA" id="ARBA00022553"/>
    </source>
</evidence>
<dbReference type="PANTHER" id="PTHR43719">
    <property type="entry name" value="TWO-COMPONENT HISTIDINE KINASE"/>
    <property type="match status" value="1"/>
</dbReference>
<keyword evidence="7" id="KW-0808">Transferase</keyword>
<dbReference type="InterPro" id="IPR011006">
    <property type="entry name" value="CheY-like_superfamily"/>
</dbReference>
<evidence type="ECO:0000256" key="2">
    <source>
        <dbReference type="ARBA" id="ARBA00012438"/>
    </source>
</evidence>
<evidence type="ECO:0000256" key="1">
    <source>
        <dbReference type="ARBA" id="ARBA00000085"/>
    </source>
</evidence>
<keyword evidence="7" id="KW-0418">Kinase</keyword>
<dbReference type="Gene3D" id="3.40.50.2300">
    <property type="match status" value="1"/>
</dbReference>
<dbReference type="EMBL" id="CP136895">
    <property type="protein sequence ID" value="WOL11290.1"/>
    <property type="molecule type" value="Genomic_DNA"/>
</dbReference>
<accession>A0AAQ3KMG3</accession>
<evidence type="ECO:0000313" key="7">
    <source>
        <dbReference type="EMBL" id="WOL11290.1"/>
    </source>
</evidence>
<keyword evidence="4" id="KW-0902">Two-component regulatory system</keyword>
<organism evidence="7 8">
    <name type="scientific">Canna indica</name>
    <name type="common">Indian-shot</name>
    <dbReference type="NCBI Taxonomy" id="4628"/>
    <lineage>
        <taxon>Eukaryota</taxon>
        <taxon>Viridiplantae</taxon>
        <taxon>Streptophyta</taxon>
        <taxon>Embryophyta</taxon>
        <taxon>Tracheophyta</taxon>
        <taxon>Spermatophyta</taxon>
        <taxon>Magnoliopsida</taxon>
        <taxon>Liliopsida</taxon>
        <taxon>Zingiberales</taxon>
        <taxon>Cannaceae</taxon>
        <taxon>Canna</taxon>
    </lineage>
</organism>
<feature type="domain" description="Response regulatory" evidence="6">
    <location>
        <begin position="61"/>
        <end position="147"/>
    </location>
</feature>
<dbReference type="Proteomes" id="UP001327560">
    <property type="component" value="Chromosome 6"/>
</dbReference>
<dbReference type="InterPro" id="IPR050956">
    <property type="entry name" value="2C_system_His_kinase"/>
</dbReference>
<dbReference type="InterPro" id="IPR001789">
    <property type="entry name" value="Sig_transdc_resp-reg_receiver"/>
</dbReference>
<dbReference type="GO" id="GO:0004673">
    <property type="term" value="F:protein histidine kinase activity"/>
    <property type="evidence" value="ECO:0007669"/>
    <property type="project" value="UniProtKB-EC"/>
</dbReference>
<keyword evidence="3 5" id="KW-0597">Phosphoprotein</keyword>
<name>A0AAQ3KMG3_9LILI</name>